<name>A0A655E5H2_SALET</name>
<proteinExistence type="predicted"/>
<dbReference type="Proteomes" id="UP000039541">
    <property type="component" value="Unassembled WGS sequence"/>
</dbReference>
<protein>
    <submittedName>
        <fullName evidence="1">Uncharacterized protein</fullName>
    </submittedName>
</protein>
<evidence type="ECO:0000313" key="2">
    <source>
        <dbReference type="Proteomes" id="UP000039541"/>
    </source>
</evidence>
<gene>
    <name evidence="1" type="ORF">ERS008202_04117</name>
</gene>
<organism evidence="1 2">
    <name type="scientific">Salmonella enterica subsp. enterica serovar Bovismorbificans</name>
    <dbReference type="NCBI Taxonomy" id="58097"/>
    <lineage>
        <taxon>Bacteria</taxon>
        <taxon>Pseudomonadati</taxon>
        <taxon>Pseudomonadota</taxon>
        <taxon>Gammaproteobacteria</taxon>
        <taxon>Enterobacterales</taxon>
        <taxon>Enterobacteriaceae</taxon>
        <taxon>Salmonella</taxon>
    </lineage>
</organism>
<accession>A0A655E5H2</accession>
<dbReference type="EMBL" id="CQPC01000076">
    <property type="protein sequence ID" value="CNV02911.1"/>
    <property type="molecule type" value="Genomic_DNA"/>
</dbReference>
<evidence type="ECO:0000313" key="1">
    <source>
        <dbReference type="EMBL" id="CNV02911.1"/>
    </source>
</evidence>
<reference evidence="1 2" key="1">
    <citation type="submission" date="2015-03" db="EMBL/GenBank/DDBJ databases">
        <authorList>
            <consortium name="Pathogen Informatics"/>
        </authorList>
    </citation>
    <scope>NUCLEOTIDE SEQUENCE [LARGE SCALE GENOMIC DNA]</scope>
    <source>
        <strain evidence="1 2">3476</strain>
    </source>
</reference>
<sequence length="93" mass="10455">MNGMPAGLLKRHNIHIRRGRQNAFTRLDFPIAGVNNPHCCRHGALHPRHQIDPLPNAGILFEKTRIHHIHTAGIGDVIVNHHHFTVLAKIHTA</sequence>
<dbReference type="AlphaFoldDB" id="A0A655E5H2"/>